<reference evidence="1 2" key="1">
    <citation type="journal article" date="2016" name="Nat. Commun.">
        <title>Thousands of microbial genomes shed light on interconnected biogeochemical processes in an aquifer system.</title>
        <authorList>
            <person name="Anantharaman K."/>
            <person name="Brown C.T."/>
            <person name="Hug L.A."/>
            <person name="Sharon I."/>
            <person name="Castelle C.J."/>
            <person name="Probst A.J."/>
            <person name="Thomas B.C."/>
            <person name="Singh A."/>
            <person name="Wilkins M.J."/>
            <person name="Karaoz U."/>
            <person name="Brodie E.L."/>
            <person name="Williams K.H."/>
            <person name="Hubbard S.S."/>
            <person name="Banfield J.F."/>
        </authorList>
    </citation>
    <scope>NUCLEOTIDE SEQUENCE [LARGE SCALE GENOMIC DNA]</scope>
</reference>
<accession>A0A1G1ZRR8</accession>
<dbReference type="SUPFAM" id="SSF52402">
    <property type="entry name" value="Adenine nucleotide alpha hydrolases-like"/>
    <property type="match status" value="1"/>
</dbReference>
<dbReference type="STRING" id="1798410.A3H63_02330"/>
<keyword evidence="1" id="KW-0966">Cell projection</keyword>
<keyword evidence="1" id="KW-0969">Cilium</keyword>
<gene>
    <name evidence="1" type="ORF">A3H63_02330</name>
</gene>
<dbReference type="AlphaFoldDB" id="A0A1G1ZRR8"/>
<dbReference type="InterPro" id="IPR014729">
    <property type="entry name" value="Rossmann-like_a/b/a_fold"/>
</dbReference>
<proteinExistence type="predicted"/>
<protein>
    <submittedName>
        <fullName evidence="1">Flagellin modification protein, PseA</fullName>
    </submittedName>
</protein>
<comment type="caution">
    <text evidence="1">The sequence shown here is derived from an EMBL/GenBank/DDBJ whole genome shotgun (WGS) entry which is preliminary data.</text>
</comment>
<dbReference type="InterPro" id="IPR020022">
    <property type="entry name" value="N-acetyl_sugar_amidoTrfase"/>
</dbReference>
<dbReference type="NCBIfam" id="TIGR03573">
    <property type="entry name" value="WbuX"/>
    <property type="match status" value="1"/>
</dbReference>
<dbReference type="Gene3D" id="3.40.50.620">
    <property type="entry name" value="HUPs"/>
    <property type="match status" value="1"/>
</dbReference>
<evidence type="ECO:0000313" key="1">
    <source>
        <dbReference type="EMBL" id="OGY67433.1"/>
    </source>
</evidence>
<dbReference type="EMBL" id="MHJM01000025">
    <property type="protein sequence ID" value="OGY67433.1"/>
    <property type="molecule type" value="Genomic_DNA"/>
</dbReference>
<dbReference type="Proteomes" id="UP000176284">
    <property type="component" value="Unassembled WGS sequence"/>
</dbReference>
<organism evidence="1 2">
    <name type="scientific">Candidatus Harrisonbacteria bacterium RIFCSPLOWO2_02_FULL_45_10c</name>
    <dbReference type="NCBI Taxonomy" id="1798410"/>
    <lineage>
        <taxon>Bacteria</taxon>
        <taxon>Candidatus Harrisoniibacteriota</taxon>
    </lineage>
</organism>
<keyword evidence="1" id="KW-0282">Flagellum</keyword>
<evidence type="ECO:0000313" key="2">
    <source>
        <dbReference type="Proteomes" id="UP000176284"/>
    </source>
</evidence>
<sequence>MTFQYCNKCVMPNTKPDLSFDKEGVCDACRSAELKDTIDWNARQKEFEELVEKFRNKEGSNYDCIVPVSGGKDSHYQVYMAKKYGLNPLLVCFETNKLTPLGRKNMDNIKSAFGGSDMIVFERNPHVYKKMCFEGFKRVGDDFWPNHLGIFTVPVRLAVKLKIPLIIWGENSQLEYGGPKAARMTNVLNRRWLEEFGGLLGNRVEDMVNINGIRKEDLISYTYPSDEELKKVGITGVFLGYYFKWDARRQLEIVKRHGFKVKEDSPVEGTYVNYENLDDNLVAIHDYLKYVKFGFGRTTDLVCLDIRNNRISRAEGVELAKKYDGKVPNKAKREFLEFYGISEEEFNGVIDSFTNKAIFLIDENGNLLRDQDGNLVKRYPDYGFGIKSSVSKVAAS</sequence>
<name>A0A1G1ZRR8_9BACT</name>